<organism evidence="2 3">
    <name type="scientific">Daphnia galeata</name>
    <dbReference type="NCBI Taxonomy" id="27404"/>
    <lineage>
        <taxon>Eukaryota</taxon>
        <taxon>Metazoa</taxon>
        <taxon>Ecdysozoa</taxon>
        <taxon>Arthropoda</taxon>
        <taxon>Crustacea</taxon>
        <taxon>Branchiopoda</taxon>
        <taxon>Diplostraca</taxon>
        <taxon>Cladocera</taxon>
        <taxon>Anomopoda</taxon>
        <taxon>Daphniidae</taxon>
        <taxon>Daphnia</taxon>
    </lineage>
</organism>
<dbReference type="CDD" id="cd11416">
    <property type="entry name" value="bHLH_TS_ceHLH13_like"/>
    <property type="match status" value="1"/>
</dbReference>
<accession>A0A8J2RT29</accession>
<protein>
    <recommendedName>
        <fullName evidence="1">BHLH domain-containing protein</fullName>
    </recommendedName>
</protein>
<keyword evidence="3" id="KW-1185">Reference proteome</keyword>
<sequence length="234" mass="26059">MASTSSRAADDQVHLFAEASLTPVQSASSTSSFQQQQQQQHHDYRLLDHPVNFDPIAGSSSSFYQYGTMNPAAASSSTTEQHQDATSVAAVGMEGSEQYYYGYQGDEGGDSGNEEGYYANSPYRVQRFAANIRERKRMLSINSAFDELRIHVPTFPYEKRLSKIDTLRLAIAYIALLKDCMRGEIKPERGAEWNTSDLTARLSWIKWENLGVRPGRRIALAALATVSVAQDNPY</sequence>
<gene>
    <name evidence="2" type="ORF">DGAL_LOCUS8416</name>
</gene>
<dbReference type="PANTHER" id="PTHR23349">
    <property type="entry name" value="BASIC HELIX-LOOP-HELIX TRANSCRIPTION FACTOR, TWIST"/>
    <property type="match status" value="1"/>
</dbReference>
<dbReference type="GO" id="GO:0032502">
    <property type="term" value="P:developmental process"/>
    <property type="evidence" value="ECO:0007669"/>
    <property type="project" value="TreeGrafter"/>
</dbReference>
<dbReference type="Proteomes" id="UP000789390">
    <property type="component" value="Unassembled WGS sequence"/>
</dbReference>
<dbReference type="GO" id="GO:0000981">
    <property type="term" value="F:DNA-binding transcription factor activity, RNA polymerase II-specific"/>
    <property type="evidence" value="ECO:0007669"/>
    <property type="project" value="TreeGrafter"/>
</dbReference>
<dbReference type="PROSITE" id="PS50888">
    <property type="entry name" value="BHLH"/>
    <property type="match status" value="1"/>
</dbReference>
<dbReference type="SUPFAM" id="SSF47459">
    <property type="entry name" value="HLH, helix-loop-helix DNA-binding domain"/>
    <property type="match status" value="1"/>
</dbReference>
<dbReference type="SMART" id="SM00353">
    <property type="entry name" value="HLH"/>
    <property type="match status" value="1"/>
</dbReference>
<feature type="domain" description="BHLH" evidence="1">
    <location>
        <begin position="125"/>
        <end position="177"/>
    </location>
</feature>
<dbReference type="PANTHER" id="PTHR23349:SF97">
    <property type="entry name" value="BHLH DOMAIN-CONTAINING PROTEIN"/>
    <property type="match status" value="1"/>
</dbReference>
<evidence type="ECO:0000313" key="2">
    <source>
        <dbReference type="EMBL" id="CAH0105396.1"/>
    </source>
</evidence>
<dbReference type="Pfam" id="PF00010">
    <property type="entry name" value="HLH"/>
    <property type="match status" value="1"/>
</dbReference>
<proteinExistence type="predicted"/>
<dbReference type="InterPro" id="IPR050283">
    <property type="entry name" value="E-box_TF_Regulators"/>
</dbReference>
<reference evidence="2" key="1">
    <citation type="submission" date="2021-11" db="EMBL/GenBank/DDBJ databases">
        <authorList>
            <person name="Schell T."/>
        </authorList>
    </citation>
    <scope>NUCLEOTIDE SEQUENCE</scope>
    <source>
        <strain evidence="2">M5</strain>
    </source>
</reference>
<dbReference type="AlphaFoldDB" id="A0A8J2RT29"/>
<dbReference type="Gene3D" id="4.10.280.10">
    <property type="entry name" value="Helix-loop-helix DNA-binding domain"/>
    <property type="match status" value="1"/>
</dbReference>
<name>A0A8J2RT29_9CRUS</name>
<evidence type="ECO:0000313" key="3">
    <source>
        <dbReference type="Proteomes" id="UP000789390"/>
    </source>
</evidence>
<dbReference type="EMBL" id="CAKKLH010000182">
    <property type="protein sequence ID" value="CAH0105396.1"/>
    <property type="molecule type" value="Genomic_DNA"/>
</dbReference>
<dbReference type="GO" id="GO:0046983">
    <property type="term" value="F:protein dimerization activity"/>
    <property type="evidence" value="ECO:0007669"/>
    <property type="project" value="InterPro"/>
</dbReference>
<dbReference type="OrthoDB" id="6125763at2759"/>
<evidence type="ECO:0000259" key="1">
    <source>
        <dbReference type="PROSITE" id="PS50888"/>
    </source>
</evidence>
<dbReference type="GO" id="GO:0000977">
    <property type="term" value="F:RNA polymerase II transcription regulatory region sequence-specific DNA binding"/>
    <property type="evidence" value="ECO:0007669"/>
    <property type="project" value="TreeGrafter"/>
</dbReference>
<comment type="caution">
    <text evidence="2">The sequence shown here is derived from an EMBL/GenBank/DDBJ whole genome shotgun (WGS) entry which is preliminary data.</text>
</comment>
<dbReference type="InterPro" id="IPR036638">
    <property type="entry name" value="HLH_DNA-bd_sf"/>
</dbReference>
<dbReference type="InterPro" id="IPR011598">
    <property type="entry name" value="bHLH_dom"/>
</dbReference>